<reference evidence="1" key="1">
    <citation type="submission" date="2020-07" db="EMBL/GenBank/DDBJ databases">
        <title>Ethylene signaling mediates host invasion by parasitic plants.</title>
        <authorList>
            <person name="Yoshida S."/>
        </authorList>
    </citation>
    <scope>NUCLEOTIDE SEQUENCE</scope>
    <source>
        <strain evidence="1">Okayama</strain>
    </source>
</reference>
<dbReference type="Proteomes" id="UP000653305">
    <property type="component" value="Unassembled WGS sequence"/>
</dbReference>
<accession>A0A830D714</accession>
<gene>
    <name evidence="1" type="ORF">PHJA_002976800</name>
</gene>
<sequence length="58" mass="6690">MINGSSLRDLLLNSKNFCRSMPAGAENSSLSRLCYRKLWGSRNRSGLNSRREKLRQFL</sequence>
<comment type="caution">
    <text evidence="1">The sequence shown here is derived from an EMBL/GenBank/DDBJ whole genome shotgun (WGS) entry which is preliminary data.</text>
</comment>
<proteinExistence type="predicted"/>
<evidence type="ECO:0000313" key="1">
    <source>
        <dbReference type="EMBL" id="GFQ08328.1"/>
    </source>
</evidence>
<organism evidence="1 2">
    <name type="scientific">Phtheirospermum japonicum</name>
    <dbReference type="NCBI Taxonomy" id="374723"/>
    <lineage>
        <taxon>Eukaryota</taxon>
        <taxon>Viridiplantae</taxon>
        <taxon>Streptophyta</taxon>
        <taxon>Embryophyta</taxon>
        <taxon>Tracheophyta</taxon>
        <taxon>Spermatophyta</taxon>
        <taxon>Magnoliopsida</taxon>
        <taxon>eudicotyledons</taxon>
        <taxon>Gunneridae</taxon>
        <taxon>Pentapetalae</taxon>
        <taxon>asterids</taxon>
        <taxon>lamiids</taxon>
        <taxon>Lamiales</taxon>
        <taxon>Orobanchaceae</taxon>
        <taxon>Orobanchaceae incertae sedis</taxon>
        <taxon>Phtheirospermum</taxon>
    </lineage>
</organism>
<keyword evidence="2" id="KW-1185">Reference proteome</keyword>
<dbReference type="AlphaFoldDB" id="A0A830D714"/>
<dbReference type="EMBL" id="BMAC01004694">
    <property type="protein sequence ID" value="GFQ08328.1"/>
    <property type="molecule type" value="Genomic_DNA"/>
</dbReference>
<protein>
    <submittedName>
        <fullName evidence="1">Uncharacterized protein</fullName>
    </submittedName>
</protein>
<name>A0A830D714_9LAMI</name>
<dbReference type="OrthoDB" id="1922339at2759"/>
<evidence type="ECO:0000313" key="2">
    <source>
        <dbReference type="Proteomes" id="UP000653305"/>
    </source>
</evidence>